<keyword evidence="1" id="KW-1133">Transmembrane helix</keyword>
<protein>
    <submittedName>
        <fullName evidence="2">Uncharacterized protein</fullName>
    </submittedName>
</protein>
<evidence type="ECO:0000256" key="1">
    <source>
        <dbReference type="SAM" id="Phobius"/>
    </source>
</evidence>
<evidence type="ECO:0000313" key="2">
    <source>
        <dbReference type="EMBL" id="NMO15714.1"/>
    </source>
</evidence>
<organism evidence="2 3">
    <name type="scientific">Pyxidicoccus fallax</name>
    <dbReference type="NCBI Taxonomy" id="394095"/>
    <lineage>
        <taxon>Bacteria</taxon>
        <taxon>Pseudomonadati</taxon>
        <taxon>Myxococcota</taxon>
        <taxon>Myxococcia</taxon>
        <taxon>Myxococcales</taxon>
        <taxon>Cystobacterineae</taxon>
        <taxon>Myxococcaceae</taxon>
        <taxon>Pyxidicoccus</taxon>
    </lineage>
</organism>
<feature type="transmembrane region" description="Helical" evidence="1">
    <location>
        <begin position="68"/>
        <end position="88"/>
    </location>
</feature>
<dbReference type="EMBL" id="JABBJJ010000045">
    <property type="protein sequence ID" value="NMO15714.1"/>
    <property type="molecule type" value="Genomic_DNA"/>
</dbReference>
<feature type="transmembrane region" description="Helical" evidence="1">
    <location>
        <begin position="156"/>
        <end position="176"/>
    </location>
</feature>
<comment type="caution">
    <text evidence="2">The sequence shown here is derived from an EMBL/GenBank/DDBJ whole genome shotgun (WGS) entry which is preliminary data.</text>
</comment>
<feature type="transmembrane region" description="Helical" evidence="1">
    <location>
        <begin position="129"/>
        <end position="150"/>
    </location>
</feature>
<reference evidence="2 3" key="1">
    <citation type="submission" date="2020-04" db="EMBL/GenBank/DDBJ databases">
        <title>Draft genome of Pyxidicoccus fallax type strain.</title>
        <authorList>
            <person name="Whitworth D.E."/>
        </authorList>
    </citation>
    <scope>NUCLEOTIDE SEQUENCE [LARGE SCALE GENOMIC DNA]</scope>
    <source>
        <strain evidence="2 3">DSM 14698</strain>
    </source>
</reference>
<name>A0A848LB28_9BACT</name>
<keyword evidence="1" id="KW-0472">Membrane</keyword>
<feature type="transmembrane region" description="Helical" evidence="1">
    <location>
        <begin position="36"/>
        <end position="56"/>
    </location>
</feature>
<dbReference type="AlphaFoldDB" id="A0A848LB28"/>
<evidence type="ECO:0000313" key="3">
    <source>
        <dbReference type="Proteomes" id="UP000518300"/>
    </source>
</evidence>
<keyword evidence="3" id="KW-1185">Reference proteome</keyword>
<gene>
    <name evidence="2" type="ORF">HG543_12745</name>
</gene>
<dbReference type="Proteomes" id="UP000518300">
    <property type="component" value="Unassembled WGS sequence"/>
</dbReference>
<sequence length="202" mass="22762">MTTPQHPAGDDATLIAALQYELTHVQTHIEELLKGIHTLFGTVLPLAIAIFTFTSSGAEERGLRSEDIAFAFVAITMLTALWTSNLWMELLPLLRYKYLELQPRLYSATGQTDREPLSLYLFPQRGVSWLPGLAFNLLGLAIVIAVWQRFIASPVLWWGALVFITLGALGIMLVPYEIHRLRQEFQQAREAGRKERRPSQGS</sequence>
<accession>A0A848LB28</accession>
<keyword evidence="1" id="KW-0812">Transmembrane</keyword>
<dbReference type="RefSeq" id="WP_169344996.1">
    <property type="nucleotide sequence ID" value="NZ_JABBJJ010000045.1"/>
</dbReference>
<proteinExistence type="predicted"/>